<dbReference type="Pfam" id="PF22507">
    <property type="entry name" value="DUF6994"/>
    <property type="match status" value="1"/>
</dbReference>
<comment type="caution">
    <text evidence="2">The sequence shown here is derived from an EMBL/GenBank/DDBJ whole genome shotgun (WGS) entry which is preliminary data.</text>
</comment>
<keyword evidence="3" id="KW-1185">Reference proteome</keyword>
<evidence type="ECO:0000256" key="1">
    <source>
        <dbReference type="SAM" id="MobiDB-lite"/>
    </source>
</evidence>
<sequence length="252" mass="29479">MRDFDTSFDYKSDKPAKSRPDADRDSRRLRMDHELLWTKKLNSGVLFAPTAPSVRRKGYLIFEDAAGAHHWYGSDAITASYTRWLRPKPLVDAIAGLNEEQRSRYLDPQYTIGSSMIWPVRKKDRPTMNTARGLRPVIADRMDLTLECIRRHYTGESGNPLSDVTRAYEDFFALFDGFKEFVDFFHFKDLVTLDYDAIQFYLPFDNFERSGTPATTDEYVAYRDATLTFIARRENRMAEWVSKHHPEIEVRH</sequence>
<evidence type="ECO:0000313" key="2">
    <source>
        <dbReference type="EMBL" id="PPB48023.1"/>
    </source>
</evidence>
<evidence type="ECO:0000313" key="3">
    <source>
        <dbReference type="Proteomes" id="UP000239297"/>
    </source>
</evidence>
<dbReference type="InterPro" id="IPR054263">
    <property type="entry name" value="DUF6994"/>
</dbReference>
<dbReference type="Proteomes" id="UP000239297">
    <property type="component" value="Unassembled WGS sequence"/>
</dbReference>
<feature type="region of interest" description="Disordered" evidence="1">
    <location>
        <begin position="1"/>
        <end position="25"/>
    </location>
</feature>
<proteinExistence type="predicted"/>
<accession>A0A2S5ITY9</accession>
<name>A0A2S5ITY9_9MICC</name>
<dbReference type="RefSeq" id="WP_104122717.1">
    <property type="nucleotide sequence ID" value="NZ_PRKW01000007.1"/>
</dbReference>
<gene>
    <name evidence="2" type="ORF">C4K88_16360</name>
</gene>
<reference evidence="2 3" key="1">
    <citation type="journal article" date="2014" name="Int. J. Syst. Evol. Microbiol.">
        <title>Arthrobacter pityocampae sp. nov., isolated from Thaumetopoea pityocampa (Lep., Thaumetopoeidae).</title>
        <authorList>
            <person name="Ince I.A."/>
            <person name="Demirbag Z."/>
            <person name="Kati H."/>
        </authorList>
    </citation>
    <scope>NUCLEOTIDE SEQUENCE [LARGE SCALE GENOMIC DNA]</scope>
    <source>
        <strain evidence="2 3">Tp2</strain>
    </source>
</reference>
<organism evidence="2 3">
    <name type="scientific">Arthrobacter pityocampae</name>
    <dbReference type="NCBI Taxonomy" id="547334"/>
    <lineage>
        <taxon>Bacteria</taxon>
        <taxon>Bacillati</taxon>
        <taxon>Actinomycetota</taxon>
        <taxon>Actinomycetes</taxon>
        <taxon>Micrococcales</taxon>
        <taxon>Micrococcaceae</taxon>
        <taxon>Arthrobacter</taxon>
    </lineage>
</organism>
<protein>
    <submittedName>
        <fullName evidence="2">Uncharacterized protein</fullName>
    </submittedName>
</protein>
<dbReference type="OrthoDB" id="1664004at2"/>
<dbReference type="AlphaFoldDB" id="A0A2S5ITY9"/>
<dbReference type="EMBL" id="PRKW01000007">
    <property type="protein sequence ID" value="PPB48023.1"/>
    <property type="molecule type" value="Genomic_DNA"/>
</dbReference>